<name>A0ABN8NAM4_9CNID</name>
<keyword evidence="1" id="KW-0812">Transmembrane</keyword>
<evidence type="ECO:0000313" key="2">
    <source>
        <dbReference type="EMBL" id="CAH3044434.1"/>
    </source>
</evidence>
<dbReference type="EMBL" id="CALNXI010000757">
    <property type="protein sequence ID" value="CAH3044434.1"/>
    <property type="molecule type" value="Genomic_DNA"/>
</dbReference>
<gene>
    <name evidence="2" type="ORF">PEVE_00040800</name>
</gene>
<evidence type="ECO:0000256" key="1">
    <source>
        <dbReference type="SAM" id="Phobius"/>
    </source>
</evidence>
<sequence length="511" mass="58959">MPRTSTAAEKCCVTIVFTGCSLSSLKKLLDGVAVMVLILVSLTLVYRPAAMFRRRANFRTNKDQVSEIILSSDFADDGFSFSTAYSKEKYLSYEPPIGSWSKQLQAFENAVIISKLLNRTLLARALASELELKRLRRFVRKTLQPNSKVYELLDKKFTVPISSVVDFNHLSKLVRVRDVGGTYQQFLGNYKNMTRHEVCNRDSMGFWVDFIPAANNHEAWKILEFQDFFPLFLNVPTVEPVCDYALQMQTQPYKPIPFIRGIISELGMVEEDIIYFREGSIAASDIRFLSKQRVAHAQKWALDYIRFTPYLQSKIQRMIESVKMPFNALLISKEDEEANLNKTIYVRLREMEKMKFRELTKVLYVITHMDNLTSFEPLSSKGYEIYFTKSLIPSGVNSLVRYDVTDLLGLMICKYARLYAGPSDPYLIRRGRIHEAKTKDSLFVDHVTVRWALHTIKRMHHFKTSFNYTGLGFQTSKANYISCTVCKFLQGTEKHKLCFPLLSECSKLRVS</sequence>
<reference evidence="2 3" key="1">
    <citation type="submission" date="2022-05" db="EMBL/GenBank/DDBJ databases">
        <authorList>
            <consortium name="Genoscope - CEA"/>
            <person name="William W."/>
        </authorList>
    </citation>
    <scope>NUCLEOTIDE SEQUENCE [LARGE SCALE GENOMIC DNA]</scope>
</reference>
<keyword evidence="3" id="KW-1185">Reference proteome</keyword>
<dbReference type="Proteomes" id="UP001159427">
    <property type="component" value="Unassembled WGS sequence"/>
</dbReference>
<organism evidence="2 3">
    <name type="scientific">Porites evermanni</name>
    <dbReference type="NCBI Taxonomy" id="104178"/>
    <lineage>
        <taxon>Eukaryota</taxon>
        <taxon>Metazoa</taxon>
        <taxon>Cnidaria</taxon>
        <taxon>Anthozoa</taxon>
        <taxon>Hexacorallia</taxon>
        <taxon>Scleractinia</taxon>
        <taxon>Fungiina</taxon>
        <taxon>Poritidae</taxon>
        <taxon>Porites</taxon>
    </lineage>
</organism>
<protein>
    <submittedName>
        <fullName evidence="2">Uncharacterized protein</fullName>
    </submittedName>
</protein>
<comment type="caution">
    <text evidence="2">The sequence shown here is derived from an EMBL/GenBank/DDBJ whole genome shotgun (WGS) entry which is preliminary data.</text>
</comment>
<evidence type="ECO:0000313" key="3">
    <source>
        <dbReference type="Proteomes" id="UP001159427"/>
    </source>
</evidence>
<keyword evidence="1" id="KW-0472">Membrane</keyword>
<keyword evidence="1" id="KW-1133">Transmembrane helix</keyword>
<feature type="transmembrane region" description="Helical" evidence="1">
    <location>
        <begin position="31"/>
        <end position="49"/>
    </location>
</feature>
<proteinExistence type="predicted"/>
<accession>A0ABN8NAM4</accession>